<dbReference type="Gene3D" id="2.170.130.10">
    <property type="entry name" value="TonB-dependent receptor, plug domain"/>
    <property type="match status" value="1"/>
</dbReference>
<evidence type="ECO:0000256" key="11">
    <source>
        <dbReference type="RuleBase" id="RU003357"/>
    </source>
</evidence>
<evidence type="ECO:0000256" key="8">
    <source>
        <dbReference type="ARBA" id="ARBA00023237"/>
    </source>
</evidence>
<feature type="domain" description="TonB-dependent receptor plug" evidence="15">
    <location>
        <begin position="74"/>
        <end position="181"/>
    </location>
</feature>
<keyword evidence="3 9" id="KW-1134">Transmembrane beta strand</keyword>
<dbReference type="InterPro" id="IPR036942">
    <property type="entry name" value="Beta-barrel_TonB_sf"/>
</dbReference>
<dbReference type="Pfam" id="PF00593">
    <property type="entry name" value="TonB_dep_Rec_b-barrel"/>
    <property type="match status" value="1"/>
</dbReference>
<dbReference type="PANTHER" id="PTHR47234">
    <property type="match status" value="1"/>
</dbReference>
<dbReference type="Gene3D" id="2.40.170.20">
    <property type="entry name" value="TonB-dependent receptor, beta-barrel domain"/>
    <property type="match status" value="1"/>
</dbReference>
<accession>A0A245ZKP8</accession>
<dbReference type="InterPro" id="IPR010917">
    <property type="entry name" value="TonB_rcpt_CS"/>
</dbReference>
<evidence type="ECO:0000256" key="6">
    <source>
        <dbReference type="ARBA" id="ARBA00023077"/>
    </source>
</evidence>
<dbReference type="EMBL" id="NBBI01000003">
    <property type="protein sequence ID" value="OWK30309.1"/>
    <property type="molecule type" value="Genomic_DNA"/>
</dbReference>
<evidence type="ECO:0000256" key="7">
    <source>
        <dbReference type="ARBA" id="ARBA00023136"/>
    </source>
</evidence>
<keyword evidence="17" id="KW-1185">Reference proteome</keyword>
<protein>
    <submittedName>
        <fullName evidence="16">Vitamin B12 transporter BtuB</fullName>
    </submittedName>
</protein>
<comment type="similarity">
    <text evidence="9 11">Belongs to the TonB-dependent receptor family.</text>
</comment>
<reference evidence="16 17" key="1">
    <citation type="submission" date="2017-03" db="EMBL/GenBank/DDBJ databases">
        <title>Genome sequence of Sphingomonas dokdonensis DSM 21029.</title>
        <authorList>
            <person name="Poehlein A."/>
            <person name="Wuebbeler J.H."/>
            <person name="Steinbuechel A."/>
            <person name="Daniel R."/>
        </authorList>
    </citation>
    <scope>NUCLEOTIDE SEQUENCE [LARGE SCALE GENOMIC DNA]</scope>
    <source>
        <strain evidence="16 17">DSM 21029</strain>
    </source>
</reference>
<keyword evidence="6 11" id="KW-0798">TonB box</keyword>
<proteinExistence type="inferred from homology"/>
<evidence type="ECO:0000256" key="4">
    <source>
        <dbReference type="ARBA" id="ARBA00022692"/>
    </source>
</evidence>
<dbReference type="GO" id="GO:0009279">
    <property type="term" value="C:cell outer membrane"/>
    <property type="evidence" value="ECO:0007669"/>
    <property type="project" value="UniProtKB-SubCell"/>
</dbReference>
<dbReference type="Proteomes" id="UP000197290">
    <property type="component" value="Unassembled WGS sequence"/>
</dbReference>
<evidence type="ECO:0000259" key="15">
    <source>
        <dbReference type="Pfam" id="PF07715"/>
    </source>
</evidence>
<evidence type="ECO:0000256" key="5">
    <source>
        <dbReference type="ARBA" id="ARBA00022729"/>
    </source>
</evidence>
<dbReference type="InterPro" id="IPR012910">
    <property type="entry name" value="Plug_dom"/>
</dbReference>
<feature type="domain" description="TonB-dependent receptor-like beta-barrel" evidence="14">
    <location>
        <begin position="414"/>
        <end position="974"/>
    </location>
</feature>
<dbReference type="SUPFAM" id="SSF56935">
    <property type="entry name" value="Porins"/>
    <property type="match status" value="1"/>
</dbReference>
<gene>
    <name evidence="16" type="primary">btuB_9</name>
    <name evidence="16" type="ORF">SPDO_19940</name>
</gene>
<dbReference type="RefSeq" id="WP_088367307.1">
    <property type="nucleotide sequence ID" value="NZ_NBBI01000003.1"/>
</dbReference>
<evidence type="ECO:0000256" key="1">
    <source>
        <dbReference type="ARBA" id="ARBA00004571"/>
    </source>
</evidence>
<evidence type="ECO:0000313" key="16">
    <source>
        <dbReference type="EMBL" id="OWK30309.1"/>
    </source>
</evidence>
<comment type="caution">
    <text evidence="16">The sequence shown here is derived from an EMBL/GenBank/DDBJ whole genome shotgun (WGS) entry which is preliminary data.</text>
</comment>
<name>A0A245ZKP8_9SPHN</name>
<evidence type="ECO:0000313" key="17">
    <source>
        <dbReference type="Proteomes" id="UP000197290"/>
    </source>
</evidence>
<evidence type="ECO:0000256" key="2">
    <source>
        <dbReference type="ARBA" id="ARBA00022448"/>
    </source>
</evidence>
<evidence type="ECO:0000256" key="3">
    <source>
        <dbReference type="ARBA" id="ARBA00022452"/>
    </source>
</evidence>
<feature type="chain" id="PRO_5012987031" evidence="13">
    <location>
        <begin position="28"/>
        <end position="1016"/>
    </location>
</feature>
<keyword evidence="5 13" id="KW-0732">Signal</keyword>
<dbReference type="PROSITE" id="PS01156">
    <property type="entry name" value="TONB_DEPENDENT_REC_2"/>
    <property type="match status" value="1"/>
</dbReference>
<dbReference type="Pfam" id="PF07715">
    <property type="entry name" value="Plug"/>
    <property type="match status" value="1"/>
</dbReference>
<dbReference type="InterPro" id="IPR037066">
    <property type="entry name" value="Plug_dom_sf"/>
</dbReference>
<feature type="short sequence motif" description="TonB C-terminal box" evidence="10">
    <location>
        <begin position="999"/>
        <end position="1016"/>
    </location>
</feature>
<comment type="subcellular location">
    <subcellularLocation>
        <location evidence="1 9">Cell outer membrane</location>
        <topology evidence="1 9">Multi-pass membrane protein</topology>
    </subcellularLocation>
</comment>
<evidence type="ECO:0000259" key="14">
    <source>
        <dbReference type="Pfam" id="PF00593"/>
    </source>
</evidence>
<dbReference type="InterPro" id="IPR000531">
    <property type="entry name" value="Beta-barrel_TonB"/>
</dbReference>
<keyword evidence="8 9" id="KW-0998">Cell outer membrane</keyword>
<dbReference type="OrthoDB" id="7051241at2"/>
<dbReference type="InterPro" id="IPR039426">
    <property type="entry name" value="TonB-dep_rcpt-like"/>
</dbReference>
<keyword evidence="2 9" id="KW-0813">Transport</keyword>
<feature type="region of interest" description="Disordered" evidence="12">
    <location>
        <begin position="27"/>
        <end position="50"/>
    </location>
</feature>
<keyword evidence="4 9" id="KW-0812">Transmembrane</keyword>
<dbReference type="PROSITE" id="PS52016">
    <property type="entry name" value="TONB_DEPENDENT_REC_3"/>
    <property type="match status" value="1"/>
</dbReference>
<sequence>MRTTFRSRLLTTTLFVGAVMAAGSASAQQVDSTVTPGAPAPGVVTQEGADTAPTATGDIVVTGTLIKNPNLVQATPVKVVGADEIDLQQANVAEELLRELPGITPSIGSAVNNGNGGASFANLRNLGSNRNVVLLDGVRLVPAELNGRFDLNNVPLALIDRVDVLTGGASTTYGADAVSGVINFITRRNFAGLEANVSQQISEEGDGSVFRADVTIGANFDDGRGNAVFSIGYQESDPIYQGARDYGFLALSSGTGGGGGSGTAVPSRFSIPGQGTRQVNADGTAFRPGNAFTAFNFNPFNVYQTPFDRFNIYGAANYEVSDDVEVYTRGIFSKNTVSTIIAPSGSFGVAVDIPLNNPFLTDALRNTFCSANGISAAACAAAANPTLTPGDAGYQTVTSALFRRATEVGPRVSEYSTQFFDYRLGARGAITDTIDWDVFGSYGESENLQSIQGYTLNSRVADSFLANNTTSCFDGTAAGCVPINWFGPQGNATWTDAAVDFLNETSTVRTRTTLAQARATISGDFGVASPLSDNPISFAVGGEYRRYSASQASDTLAASGDLGGAGGPAPNITGGYDVYEAIGELIVPLIQNRPFFQDLTVEGGIRYSSYTIDAAGDPGFNTTTWKAAGSWTPFNGLKIRGNYARAVRAPNIAELFSPVTTGLTNLQDDPCATFDDNGNRIRPNPTGTLRAICLAQGASAANVDSIAQPISGQANSTGGGNLLLDPEVGKSWTAGVVFTPTFVPRLSISVDYFNIKVDGAITSPAPGDAISACFGATGTNSPTSAACTSIRRDPLTGGLNGDPNTTPGLFLSLSNLGRLETSGIDVTANYAHDIGFAKLSLAGSMTWTDKSTFQATAASFNRDCVGYYSANCGQPIPEWQWSVRGTATVEGVDISLLWRHIGSTRYEGAAGDFVARGFDEDSRFIFEGTLPASAGRLAGRQVNFNRIEAKDYFDLTTRFNVAENLTFTAGIQNLFDIEPPLVGGEAGSTTFNSGNTFPSTYDAIGRRYVMAAKIRF</sequence>
<keyword evidence="7 9" id="KW-0472">Membrane</keyword>
<evidence type="ECO:0000256" key="10">
    <source>
        <dbReference type="PROSITE-ProRule" id="PRU10144"/>
    </source>
</evidence>
<dbReference type="PANTHER" id="PTHR47234:SF2">
    <property type="entry name" value="TONB-DEPENDENT RECEPTOR"/>
    <property type="match status" value="1"/>
</dbReference>
<evidence type="ECO:0000256" key="12">
    <source>
        <dbReference type="SAM" id="MobiDB-lite"/>
    </source>
</evidence>
<organism evidence="16 17">
    <name type="scientific">Sphingomonas dokdonensis</name>
    <dbReference type="NCBI Taxonomy" id="344880"/>
    <lineage>
        <taxon>Bacteria</taxon>
        <taxon>Pseudomonadati</taxon>
        <taxon>Pseudomonadota</taxon>
        <taxon>Alphaproteobacteria</taxon>
        <taxon>Sphingomonadales</taxon>
        <taxon>Sphingomonadaceae</taxon>
        <taxon>Sphingomonas</taxon>
    </lineage>
</organism>
<evidence type="ECO:0000256" key="9">
    <source>
        <dbReference type="PROSITE-ProRule" id="PRU01360"/>
    </source>
</evidence>
<evidence type="ECO:0000256" key="13">
    <source>
        <dbReference type="SAM" id="SignalP"/>
    </source>
</evidence>
<feature type="signal peptide" evidence="13">
    <location>
        <begin position="1"/>
        <end position="27"/>
    </location>
</feature>
<dbReference type="AlphaFoldDB" id="A0A245ZKP8"/>